<reference evidence="15 16" key="1">
    <citation type="journal article" date="2016" name="Nat. Commun.">
        <title>Thousands of microbial genomes shed light on interconnected biogeochemical processes in an aquifer system.</title>
        <authorList>
            <person name="Anantharaman K."/>
            <person name="Brown C.T."/>
            <person name="Hug L.A."/>
            <person name="Sharon I."/>
            <person name="Castelle C.J."/>
            <person name="Probst A.J."/>
            <person name="Thomas B.C."/>
            <person name="Singh A."/>
            <person name="Wilkins M.J."/>
            <person name="Karaoz U."/>
            <person name="Brodie E.L."/>
            <person name="Williams K.H."/>
            <person name="Hubbard S.S."/>
            <person name="Banfield J.F."/>
        </authorList>
    </citation>
    <scope>NUCLEOTIDE SEQUENCE [LARGE SCALE GENOMIC DNA]</scope>
</reference>
<dbReference type="EC" id="2.7.4.22" evidence="4"/>
<dbReference type="UniPathway" id="UPA00159">
    <property type="reaction ID" value="UER00275"/>
</dbReference>
<dbReference type="InterPro" id="IPR011818">
    <property type="entry name" value="Uridylate_kinase_arch/spir"/>
</dbReference>
<keyword evidence="7" id="KW-0808">Transferase</keyword>
<comment type="catalytic activity">
    <reaction evidence="13">
        <text>UMP + ATP = UDP + ADP</text>
        <dbReference type="Rhea" id="RHEA:24400"/>
        <dbReference type="ChEBI" id="CHEBI:30616"/>
        <dbReference type="ChEBI" id="CHEBI:57865"/>
        <dbReference type="ChEBI" id="CHEBI:58223"/>
        <dbReference type="ChEBI" id="CHEBI:456216"/>
        <dbReference type="EC" id="2.7.4.22"/>
    </reaction>
</comment>
<comment type="subcellular location">
    <subcellularLocation>
        <location evidence="1">Cytoplasm</location>
    </subcellularLocation>
</comment>
<sequence length="236" mass="26124">MIILSLGGSLVVPNGGIDTSFLSAFNTLIREYVAHGKRFFIIVGGGSTCRHYQVAAKTVLPDVPDEDLDWLGIHTTRLNAHLVRTIFRDIARPRIFDRYDRQEAISRYPILIGAGWKPGCSTDYDAVYLSKQYGAKLFINMSNIDKVYTADPRKVPTAKPIDHISWKEYRQMVGDKWSPGLSTPFDPVASKLASEIGLRVVILNGAKLDNLKNALDGKPFVGTTIGDTETADFPIP</sequence>
<dbReference type="InterPro" id="IPR001048">
    <property type="entry name" value="Asp/Glu/Uridylate_kinase"/>
</dbReference>
<accession>A0A1F7JGI0</accession>
<keyword evidence="6" id="KW-0963">Cytoplasm</keyword>
<comment type="similarity">
    <text evidence="3">Belongs to the UMP kinase family.</text>
</comment>
<dbReference type="PANTHER" id="PTHR42833:SF4">
    <property type="entry name" value="URIDYLATE KINASE PUMPKIN, CHLOROPLASTIC"/>
    <property type="match status" value="1"/>
</dbReference>
<comment type="caution">
    <text evidence="15">The sequence shown here is derived from an EMBL/GenBank/DDBJ whole genome shotgun (WGS) entry which is preliminary data.</text>
</comment>
<dbReference type="PANTHER" id="PTHR42833">
    <property type="entry name" value="URIDYLATE KINASE"/>
    <property type="match status" value="1"/>
</dbReference>
<dbReference type="AlphaFoldDB" id="A0A1F7JGI0"/>
<dbReference type="Gene3D" id="3.40.1160.10">
    <property type="entry name" value="Acetylglutamate kinase-like"/>
    <property type="match status" value="1"/>
</dbReference>
<keyword evidence="10" id="KW-0067">ATP-binding</keyword>
<evidence type="ECO:0000256" key="7">
    <source>
        <dbReference type="ARBA" id="ARBA00022679"/>
    </source>
</evidence>
<evidence type="ECO:0000256" key="10">
    <source>
        <dbReference type="ARBA" id="ARBA00022840"/>
    </source>
</evidence>
<evidence type="ECO:0000256" key="12">
    <source>
        <dbReference type="ARBA" id="ARBA00032092"/>
    </source>
</evidence>
<evidence type="ECO:0000313" key="15">
    <source>
        <dbReference type="EMBL" id="OGK54692.1"/>
    </source>
</evidence>
<protein>
    <recommendedName>
        <fullName evidence="5">Uridylate kinase</fullName>
        <ecNumber evidence="4">2.7.4.22</ecNumber>
    </recommendedName>
    <alternativeName>
        <fullName evidence="12">Uridine monophosphate kinase</fullName>
    </alternativeName>
</protein>
<organism evidence="15 16">
    <name type="scientific">Candidatus Roizmanbacteria bacterium RIFCSPLOWO2_01_FULL_45_11</name>
    <dbReference type="NCBI Taxonomy" id="1802070"/>
    <lineage>
        <taxon>Bacteria</taxon>
        <taxon>Candidatus Roizmaniibacteriota</taxon>
    </lineage>
</organism>
<keyword evidence="8" id="KW-0547">Nucleotide-binding</keyword>
<gene>
    <name evidence="15" type="ORF">A3B56_01690</name>
</gene>
<dbReference type="SUPFAM" id="SSF53633">
    <property type="entry name" value="Carbamate kinase-like"/>
    <property type="match status" value="1"/>
</dbReference>
<evidence type="ECO:0000259" key="14">
    <source>
        <dbReference type="Pfam" id="PF00696"/>
    </source>
</evidence>
<feature type="domain" description="Aspartate/glutamate/uridylate kinase" evidence="14">
    <location>
        <begin position="2"/>
        <end position="204"/>
    </location>
</feature>
<dbReference type="GO" id="GO:0006225">
    <property type="term" value="P:UDP biosynthetic process"/>
    <property type="evidence" value="ECO:0007669"/>
    <property type="project" value="TreeGrafter"/>
</dbReference>
<evidence type="ECO:0000256" key="2">
    <source>
        <dbReference type="ARBA" id="ARBA00004791"/>
    </source>
</evidence>
<comment type="pathway">
    <text evidence="2">Pyrimidine metabolism; CTP biosynthesis via de novo pathway; UDP from UMP (UMPK route): step 1/1.</text>
</comment>
<evidence type="ECO:0000256" key="8">
    <source>
        <dbReference type="ARBA" id="ARBA00022741"/>
    </source>
</evidence>
<evidence type="ECO:0000256" key="3">
    <source>
        <dbReference type="ARBA" id="ARBA00007614"/>
    </source>
</evidence>
<name>A0A1F7JGI0_9BACT</name>
<dbReference type="GO" id="GO:0005737">
    <property type="term" value="C:cytoplasm"/>
    <property type="evidence" value="ECO:0007669"/>
    <property type="project" value="UniProtKB-SubCell"/>
</dbReference>
<keyword evidence="11" id="KW-0665">Pyrimidine biosynthesis</keyword>
<dbReference type="EMBL" id="MGAU01000026">
    <property type="protein sequence ID" value="OGK54692.1"/>
    <property type="molecule type" value="Genomic_DNA"/>
</dbReference>
<evidence type="ECO:0000256" key="4">
    <source>
        <dbReference type="ARBA" id="ARBA00012899"/>
    </source>
</evidence>
<proteinExistence type="inferred from homology"/>
<dbReference type="GO" id="GO:0044210">
    <property type="term" value="P:'de novo' CTP biosynthetic process"/>
    <property type="evidence" value="ECO:0007669"/>
    <property type="project" value="UniProtKB-UniPathway"/>
</dbReference>
<dbReference type="Proteomes" id="UP000178486">
    <property type="component" value="Unassembled WGS sequence"/>
</dbReference>
<evidence type="ECO:0000256" key="5">
    <source>
        <dbReference type="ARBA" id="ARBA00016403"/>
    </source>
</evidence>
<evidence type="ECO:0000256" key="6">
    <source>
        <dbReference type="ARBA" id="ARBA00022490"/>
    </source>
</evidence>
<dbReference type="GO" id="GO:0033862">
    <property type="term" value="F:UMP kinase activity"/>
    <property type="evidence" value="ECO:0007669"/>
    <property type="project" value="UniProtKB-EC"/>
</dbReference>
<dbReference type="GO" id="GO:0005524">
    <property type="term" value="F:ATP binding"/>
    <property type="evidence" value="ECO:0007669"/>
    <property type="project" value="UniProtKB-KW"/>
</dbReference>
<evidence type="ECO:0000256" key="11">
    <source>
        <dbReference type="ARBA" id="ARBA00022975"/>
    </source>
</evidence>
<evidence type="ECO:0000256" key="1">
    <source>
        <dbReference type="ARBA" id="ARBA00004496"/>
    </source>
</evidence>
<dbReference type="NCBIfam" id="TIGR02076">
    <property type="entry name" value="pyrH_arch"/>
    <property type="match status" value="1"/>
</dbReference>
<dbReference type="InterPro" id="IPR036393">
    <property type="entry name" value="AceGlu_kinase-like_sf"/>
</dbReference>
<keyword evidence="9 15" id="KW-0418">Kinase</keyword>
<evidence type="ECO:0000256" key="13">
    <source>
        <dbReference type="ARBA" id="ARBA00047767"/>
    </source>
</evidence>
<dbReference type="Pfam" id="PF00696">
    <property type="entry name" value="AA_kinase"/>
    <property type="match status" value="1"/>
</dbReference>
<dbReference type="InterPro" id="IPR011817">
    <property type="entry name" value="Uridylate_kinase"/>
</dbReference>
<evidence type="ECO:0000313" key="16">
    <source>
        <dbReference type="Proteomes" id="UP000178486"/>
    </source>
</evidence>
<dbReference type="PIRSF" id="PIRSF005650">
    <property type="entry name" value="Uridylate_kin"/>
    <property type="match status" value="1"/>
</dbReference>
<evidence type="ECO:0000256" key="9">
    <source>
        <dbReference type="ARBA" id="ARBA00022777"/>
    </source>
</evidence>